<keyword evidence="1" id="KW-0812">Transmembrane</keyword>
<proteinExistence type="predicted"/>
<feature type="signal peptide" evidence="2">
    <location>
        <begin position="1"/>
        <end position="23"/>
    </location>
</feature>
<evidence type="ECO:0000313" key="3">
    <source>
        <dbReference type="EMBL" id="GCF01009.1"/>
    </source>
</evidence>
<evidence type="ECO:0000313" key="4">
    <source>
        <dbReference type="Proteomes" id="UP000301737"/>
    </source>
</evidence>
<dbReference type="AlphaFoldDB" id="A0A4C2EGB1"/>
<dbReference type="InterPro" id="IPR028000">
    <property type="entry name" value="Pma1"/>
</dbReference>
<dbReference type="Proteomes" id="UP000301737">
    <property type="component" value="Unassembled WGS sequence"/>
</dbReference>
<name>A0A4C2EGB1_9SACH</name>
<dbReference type="Pfam" id="PF14610">
    <property type="entry name" value="Psg1"/>
    <property type="match status" value="1"/>
</dbReference>
<evidence type="ECO:0000256" key="1">
    <source>
        <dbReference type="SAM" id="Phobius"/>
    </source>
</evidence>
<keyword evidence="4" id="KW-1185">Reference proteome</keyword>
<evidence type="ECO:0000256" key="2">
    <source>
        <dbReference type="SAM" id="SignalP"/>
    </source>
</evidence>
<dbReference type="EMBL" id="BIMX01000025">
    <property type="protein sequence ID" value="GCF01009.1"/>
    <property type="molecule type" value="Genomic_DNA"/>
</dbReference>
<keyword evidence="1" id="KW-1133">Transmembrane helix</keyword>
<keyword evidence="1" id="KW-0472">Membrane</keyword>
<reference evidence="3 4" key="1">
    <citation type="submission" date="2019-01" db="EMBL/GenBank/DDBJ databases">
        <title>Draft Genome Sequencing of Zygosaccharomyces mellis Ca-7.</title>
        <authorList>
            <person name="Shiwa Y."/>
            <person name="Kanesaki Y."/>
            <person name="Ishige T."/>
            <person name="Mura K."/>
            <person name="Hori T."/>
            <person name="Tamura T."/>
        </authorList>
    </citation>
    <scope>NUCLEOTIDE SEQUENCE [LARGE SCALE GENOMIC DNA]</scope>
    <source>
        <strain evidence="3 4">Ca-7</strain>
    </source>
</reference>
<organism evidence="3 4">
    <name type="scientific">Zygosaccharomyces mellis</name>
    <dbReference type="NCBI Taxonomy" id="42258"/>
    <lineage>
        <taxon>Eukaryota</taxon>
        <taxon>Fungi</taxon>
        <taxon>Dikarya</taxon>
        <taxon>Ascomycota</taxon>
        <taxon>Saccharomycotina</taxon>
        <taxon>Saccharomycetes</taxon>
        <taxon>Saccharomycetales</taxon>
        <taxon>Saccharomycetaceae</taxon>
        <taxon>Zygosaccharomyces</taxon>
    </lineage>
</organism>
<dbReference type="OrthoDB" id="4084551at2759"/>
<comment type="caution">
    <text evidence="3">The sequence shown here is derived from an EMBL/GenBank/DDBJ whole genome shotgun (WGS) entry which is preliminary data.</text>
</comment>
<feature type="chain" id="PRO_5021011396" evidence="2">
    <location>
        <begin position="24"/>
        <end position="396"/>
    </location>
</feature>
<feature type="transmembrane region" description="Helical" evidence="1">
    <location>
        <begin position="318"/>
        <end position="340"/>
    </location>
</feature>
<protein>
    <submittedName>
        <fullName evidence="3">Uncharacterized protein</fullName>
    </submittedName>
</protein>
<gene>
    <name evidence="3" type="ORF">ZYGM_001220</name>
</gene>
<accession>A0A4C2EGB1</accession>
<keyword evidence="2" id="KW-0732">Signal</keyword>
<sequence length="396" mass="46129">MRSCFQTLAGFLLLLLHIHWVNGYRPNVQPAQKLTTSEEPKPWYRTIYDGKVEIVTPTVVAGVTFSRKPLATSNPLEPWVSLNREGIPKTIKPEIKNGRTKKGHPDYSTFFKTMHTKTLDYDELKAYNMNHDDIHEEEIPEDEDDTYTSLNPIIRCTPKRYFNKGPAKNVASEPFCTPHENTVWNVGKTYFLTWYTHFFRNEHSEEVVERVRIHMAYVREKAKEKGVLKRDSASAIFFQSEWIKNLDGLYPIEVIQEWLGGARTRRVVVSVQPETVPDEEFDPLKYGVLVYLDEGSKVYKETKHELALKDAGITDDKWYYVVISIPTAVVVALVLMYFFISVNRSYRDFSDVTNEEWKKKHRVLGKVSDLKNYKNLKNRRYSELPMHNKGNSGKQH</sequence>